<dbReference type="Proteomes" id="UP000756132">
    <property type="component" value="Chromosome 4"/>
</dbReference>
<keyword evidence="2" id="KW-0732">Signal</keyword>
<evidence type="ECO:0000256" key="1">
    <source>
        <dbReference type="SAM" id="MobiDB-lite"/>
    </source>
</evidence>
<dbReference type="InterPro" id="IPR002889">
    <property type="entry name" value="WSC_carb-bd"/>
</dbReference>
<evidence type="ECO:0000259" key="3">
    <source>
        <dbReference type="PROSITE" id="PS51212"/>
    </source>
</evidence>
<dbReference type="PROSITE" id="PS51212">
    <property type="entry name" value="WSC"/>
    <property type="match status" value="1"/>
</dbReference>
<feature type="chain" id="PRO_5040412377" evidence="2">
    <location>
        <begin position="20"/>
        <end position="174"/>
    </location>
</feature>
<reference evidence="4" key="2">
    <citation type="journal article" date="2022" name="Microb. Genom.">
        <title>A chromosome-scale genome assembly of the tomato pathogen Cladosporium fulvum reveals a compartmentalized genome architecture and the presence of a dispensable chromosome.</title>
        <authorList>
            <person name="Zaccaron A.Z."/>
            <person name="Chen L.H."/>
            <person name="Samaras A."/>
            <person name="Stergiopoulos I."/>
        </authorList>
    </citation>
    <scope>NUCLEOTIDE SEQUENCE</scope>
    <source>
        <strain evidence="4">Race5_Kim</strain>
    </source>
</reference>
<keyword evidence="5" id="KW-1185">Reference proteome</keyword>
<evidence type="ECO:0000256" key="2">
    <source>
        <dbReference type="SAM" id="SignalP"/>
    </source>
</evidence>
<feature type="signal peptide" evidence="2">
    <location>
        <begin position="1"/>
        <end position="19"/>
    </location>
</feature>
<dbReference type="AlphaFoldDB" id="A0A9Q8P7T5"/>
<gene>
    <name evidence="4" type="ORF">CLAFUR5_04423</name>
</gene>
<dbReference type="KEGG" id="ffu:CLAFUR5_04423"/>
<evidence type="ECO:0000313" key="5">
    <source>
        <dbReference type="Proteomes" id="UP000756132"/>
    </source>
</evidence>
<dbReference type="EMBL" id="CP090166">
    <property type="protein sequence ID" value="UJO16454.1"/>
    <property type="molecule type" value="Genomic_DNA"/>
</dbReference>
<evidence type="ECO:0000313" key="4">
    <source>
        <dbReference type="EMBL" id="UJO16454.1"/>
    </source>
</evidence>
<reference evidence="4" key="1">
    <citation type="submission" date="2021-12" db="EMBL/GenBank/DDBJ databases">
        <authorList>
            <person name="Zaccaron A."/>
            <person name="Stergiopoulos I."/>
        </authorList>
    </citation>
    <scope>NUCLEOTIDE SEQUENCE</scope>
    <source>
        <strain evidence="4">Race5_Kim</strain>
    </source>
</reference>
<sequence>MPSINTLVSFLSAVTAAAAWKSQGCYSSTGSLESQGTYIYQSAGYCADQCKASAAMALTGGDECFCGNELPPASSKVEDSRCDTTCFGYPADICGGDGLFSAYTLTNSGGGVSGNSSAVAPSSVGSAGSTGSNTTSSPSITASSTQSAASYTGAASQQVPGLGALIVAGIAAAL</sequence>
<organism evidence="4 5">
    <name type="scientific">Passalora fulva</name>
    <name type="common">Tomato leaf mold</name>
    <name type="synonym">Cladosporium fulvum</name>
    <dbReference type="NCBI Taxonomy" id="5499"/>
    <lineage>
        <taxon>Eukaryota</taxon>
        <taxon>Fungi</taxon>
        <taxon>Dikarya</taxon>
        <taxon>Ascomycota</taxon>
        <taxon>Pezizomycotina</taxon>
        <taxon>Dothideomycetes</taxon>
        <taxon>Dothideomycetidae</taxon>
        <taxon>Mycosphaerellales</taxon>
        <taxon>Mycosphaerellaceae</taxon>
        <taxon>Fulvia</taxon>
    </lineage>
</organism>
<dbReference type="RefSeq" id="XP_047760820.1">
    <property type="nucleotide sequence ID" value="XM_047903571.1"/>
</dbReference>
<feature type="region of interest" description="Disordered" evidence="1">
    <location>
        <begin position="123"/>
        <end position="142"/>
    </location>
</feature>
<dbReference type="Pfam" id="PF01822">
    <property type="entry name" value="WSC"/>
    <property type="match status" value="1"/>
</dbReference>
<accession>A0A9Q8P7T5</accession>
<protein>
    <submittedName>
        <fullName evidence="4">Cell wall integrity and stress response component 3</fullName>
    </submittedName>
</protein>
<feature type="domain" description="WSC" evidence="3">
    <location>
        <begin position="19"/>
        <end position="106"/>
    </location>
</feature>
<proteinExistence type="predicted"/>
<dbReference type="GeneID" id="71984301"/>
<dbReference type="SMART" id="SM00321">
    <property type="entry name" value="WSC"/>
    <property type="match status" value="1"/>
</dbReference>
<dbReference type="OrthoDB" id="2019572at2759"/>
<name>A0A9Q8P7T5_PASFU</name>